<name>A0A6J7WTW7_9CAUD</name>
<organism evidence="1">
    <name type="scientific">uncultured Caudovirales phage</name>
    <dbReference type="NCBI Taxonomy" id="2100421"/>
    <lineage>
        <taxon>Viruses</taxon>
        <taxon>Duplodnaviria</taxon>
        <taxon>Heunggongvirae</taxon>
        <taxon>Uroviricota</taxon>
        <taxon>Caudoviricetes</taxon>
        <taxon>Peduoviridae</taxon>
        <taxon>Maltschvirus</taxon>
        <taxon>Maltschvirus maltsch</taxon>
    </lineage>
</organism>
<sequence length="1033" mass="102617">MPQITITELPQALALSGTESVPIVQNGVTVQTTTGAMAGAGALNYPFVTIGSTIGLTQARALAAGSGLSLADGGAGGSLQINMTGAALSLNSSGTGLQVKSGSTMSAVSLEVGSGLGVTNANGTTGNPKISLGTFLSNFASQTGTGMLAIQSGSVGKVNILGNTNQISIANGNGAGDITISLADNAVMPGNGSMTVPLGTTLQRSGSPTNGMIRYNTDLGTYEGYQAGSWRVLSFAGGVTQVNTGTGLLGGPIVGVGTINIDNTVVATLTDAQTLTNKILTTPAINGGGTTLSNGGTVTGITRLATNSNYTSAPSMVIASPTTAGGVQATASCTIGMTLFPINGGGTGYTAGDVLTIVGGTFTTVATLTVSTVSGGVITAVTGTNAGVYTIAPTNPVSVTGGTGNGATFNLGFAINGSFTITNAGSGYIETPAVTFSGGGGTGASATAYVGSLPVIKTAYSALALQTPNANLSVQIQDDQSLINSTPSILYINSASSVGGKISIRSSKALYLSSQSSNSIYFTTQSSATSDGTNQFVISNTTAAVNWLQATGAVTASAPNISAQGSDANINFTLSAKGTGAVQSSSALRAGTSGANYHQWAGAATTQAPGYSVQGTDTNIDLTIASKGTGALKFLTNGTVQQVAIADTASAVNYVQMTGAATGGLPALSVQGSDASISMSYIAKGSGGYHFFYGNNTSQFGIAPVASSVNRLEASGAVTTASPKLSAAGSDTNIDVSLVTKGTGAIKFLTNGSVQQVAITDTASAVNYIQITGSATTIVPQISSQGSDANIGLLFQSKSASILFATRSSNARSFNILDSVSPVNYLQVQGNTAGNPPVFSSQGTDATIGMLYQCKGGQDHRFYSNSGNAEQFRVIHTAGTITNYVTATGAITATAPIVAAAGSDTNIDLSLTPKGTGYVKVSSGTGLGYGTGTGGAVTQLTSRTTGVTLNFPTGAITLFSAAGTSTWQTFTVTNSAVVATDTIIVNQKSGTDLYQIFVTNVAAGSFKISFATTGGITTEQPVFNFAVLKGVAA</sequence>
<proteinExistence type="predicted"/>
<gene>
    <name evidence="1" type="ORF">UFOVP239_65</name>
</gene>
<protein>
    <submittedName>
        <fullName evidence="1">Uncharacterized protein</fullName>
    </submittedName>
</protein>
<evidence type="ECO:0000313" key="1">
    <source>
        <dbReference type="EMBL" id="CAB5220142.1"/>
    </source>
</evidence>
<accession>A0A6J7WTW7</accession>
<dbReference type="EMBL" id="LR798278">
    <property type="protein sequence ID" value="CAB5220142.1"/>
    <property type="molecule type" value="Genomic_DNA"/>
</dbReference>
<reference evidence="1" key="1">
    <citation type="submission" date="2020-05" db="EMBL/GenBank/DDBJ databases">
        <authorList>
            <person name="Chiriac C."/>
            <person name="Salcher M."/>
            <person name="Ghai R."/>
            <person name="Kavagutti S V."/>
        </authorList>
    </citation>
    <scope>NUCLEOTIDE SEQUENCE</scope>
</reference>